<evidence type="ECO:0000313" key="1">
    <source>
        <dbReference type="EMBL" id="MEQ2577923.1"/>
    </source>
</evidence>
<dbReference type="Proteomes" id="UP001470288">
    <property type="component" value="Unassembled WGS sequence"/>
</dbReference>
<gene>
    <name evidence="1" type="ORF">WMO62_03575</name>
</gene>
<dbReference type="EMBL" id="JBBMFC010000004">
    <property type="protein sequence ID" value="MEQ2577923.1"/>
    <property type="molecule type" value="Genomic_DNA"/>
</dbReference>
<sequence>MKEDVSRINHAFNVFRDAVEGDLFWTRDLEGNYWICRAIEKAQMKYDDSMDIGVVLPIIAYKSGLQIPGQIKASFNRPRGGIAEGLYDEIIIEYSKHIYNVLSGTEKYVCTQLEGSILDNLPDFDLEELVIAYLQIEKNYYVLSNSIANKSTTIKIECELISRDINKKRKAVVQVKGGKTKRIDALDYKPYADDGYEVYLYAPVIENMDLVPNCIKISREDLMSFYKEYKCILPDSITRWENLFS</sequence>
<name>A0ABV1HYB8_9FIRM</name>
<evidence type="ECO:0000313" key="2">
    <source>
        <dbReference type="Proteomes" id="UP001470288"/>
    </source>
</evidence>
<comment type="caution">
    <text evidence="1">The sequence shown here is derived from an EMBL/GenBank/DDBJ whole genome shotgun (WGS) entry which is preliminary data.</text>
</comment>
<keyword evidence="2" id="KW-1185">Reference proteome</keyword>
<organism evidence="1 2">
    <name type="scientific">Hominiventricola aquisgranensis</name>
    <dbReference type="NCBI Taxonomy" id="3133164"/>
    <lineage>
        <taxon>Bacteria</taxon>
        <taxon>Bacillati</taxon>
        <taxon>Bacillota</taxon>
        <taxon>Clostridia</taxon>
        <taxon>Lachnospirales</taxon>
        <taxon>Lachnospiraceae</taxon>
        <taxon>Hominiventricola</taxon>
    </lineage>
</organism>
<protein>
    <submittedName>
        <fullName evidence="1">Uncharacterized protein</fullName>
    </submittedName>
</protein>
<accession>A0ABV1HYB8</accession>
<reference evidence="1 2" key="1">
    <citation type="submission" date="2024-03" db="EMBL/GenBank/DDBJ databases">
        <title>Human intestinal bacterial collection.</title>
        <authorList>
            <person name="Pauvert C."/>
            <person name="Hitch T.C.A."/>
            <person name="Clavel T."/>
        </authorList>
    </citation>
    <scope>NUCLEOTIDE SEQUENCE [LARGE SCALE GENOMIC DNA]</scope>
    <source>
        <strain evidence="1 2">CLA-AA-H78B</strain>
    </source>
</reference>
<dbReference type="RefSeq" id="WP_349143827.1">
    <property type="nucleotide sequence ID" value="NZ_JBBMFC010000004.1"/>
</dbReference>
<proteinExistence type="predicted"/>